<protein>
    <recommendedName>
        <fullName evidence="4">DUF5667 domain-containing protein</fullName>
    </recommendedName>
</protein>
<evidence type="ECO:0000256" key="1">
    <source>
        <dbReference type="SAM" id="SignalP"/>
    </source>
</evidence>
<proteinExistence type="predicted"/>
<dbReference type="Proteomes" id="UP000177029">
    <property type="component" value="Unassembled WGS sequence"/>
</dbReference>
<comment type="caution">
    <text evidence="2">The sequence shown here is derived from an EMBL/GenBank/DDBJ whole genome shotgun (WGS) entry which is preliminary data.</text>
</comment>
<dbReference type="AlphaFoldDB" id="A0A1F8DUT7"/>
<evidence type="ECO:0000313" key="3">
    <source>
        <dbReference type="Proteomes" id="UP000177029"/>
    </source>
</evidence>
<sequence>MKPLKYIITSLIIAILASIPVVDAATDIETKIAETKATIQKLLEVKDDTSLPVNERQQLELQLKKSITLNIIDIAASQIQEMRQQMDKVNFPDSEDWGKVKTYVYNSLDAYGTFYKESRISLEASDITLEEVRGIAQEIETKKESEIDPFLQKTANISTAFGISNIIKRADERRWKVLDDVNKIYTQKLTDNRDLRESFNKAADAISEAKTLNNKSKEIMLNRYIPKEEPIEVTTATTTATTTVSEVIDTENAEDAELKEIIKQSAEHIRQAYSIFLEMSITVKEYLDQ</sequence>
<organism evidence="2 3">
    <name type="scientific">Candidatus Wolfebacteria bacterium RIFCSPHIGHO2_01_FULL_48_22</name>
    <dbReference type="NCBI Taxonomy" id="1802555"/>
    <lineage>
        <taxon>Bacteria</taxon>
        <taxon>Candidatus Wolfeibacteriota</taxon>
    </lineage>
</organism>
<reference evidence="2 3" key="1">
    <citation type="journal article" date="2016" name="Nat. Commun.">
        <title>Thousands of microbial genomes shed light on interconnected biogeochemical processes in an aquifer system.</title>
        <authorList>
            <person name="Anantharaman K."/>
            <person name="Brown C.T."/>
            <person name="Hug L.A."/>
            <person name="Sharon I."/>
            <person name="Castelle C.J."/>
            <person name="Probst A.J."/>
            <person name="Thomas B.C."/>
            <person name="Singh A."/>
            <person name="Wilkins M.J."/>
            <person name="Karaoz U."/>
            <person name="Brodie E.L."/>
            <person name="Williams K.H."/>
            <person name="Hubbard S.S."/>
            <person name="Banfield J.F."/>
        </authorList>
    </citation>
    <scope>NUCLEOTIDE SEQUENCE [LARGE SCALE GENOMIC DNA]</scope>
</reference>
<evidence type="ECO:0008006" key="4">
    <source>
        <dbReference type="Google" id="ProtNLM"/>
    </source>
</evidence>
<dbReference type="EMBL" id="MGIP01000002">
    <property type="protein sequence ID" value="OGM92397.1"/>
    <property type="molecule type" value="Genomic_DNA"/>
</dbReference>
<feature type="signal peptide" evidence="1">
    <location>
        <begin position="1"/>
        <end position="24"/>
    </location>
</feature>
<evidence type="ECO:0000313" key="2">
    <source>
        <dbReference type="EMBL" id="OGM92397.1"/>
    </source>
</evidence>
<accession>A0A1F8DUT7</accession>
<keyword evidence="1" id="KW-0732">Signal</keyword>
<feature type="chain" id="PRO_5009535202" description="DUF5667 domain-containing protein" evidence="1">
    <location>
        <begin position="25"/>
        <end position="289"/>
    </location>
</feature>
<name>A0A1F8DUT7_9BACT</name>
<dbReference type="STRING" id="1802555.A2755_01365"/>
<gene>
    <name evidence="2" type="ORF">A2755_01365</name>
</gene>